<evidence type="ECO:0000256" key="1">
    <source>
        <dbReference type="SAM" id="Phobius"/>
    </source>
</evidence>
<feature type="transmembrane region" description="Helical" evidence="1">
    <location>
        <begin position="483"/>
        <end position="501"/>
    </location>
</feature>
<proteinExistence type="predicted"/>
<gene>
    <name evidence="2" type="ORF">SDC9_102838</name>
</gene>
<accession>A0A645ASF7</accession>
<comment type="caution">
    <text evidence="2">The sequence shown here is derived from an EMBL/GenBank/DDBJ whole genome shotgun (WGS) entry which is preliminary data.</text>
</comment>
<dbReference type="AlphaFoldDB" id="A0A645ASF7"/>
<keyword evidence="1" id="KW-0812">Transmembrane</keyword>
<keyword evidence="1" id="KW-1133">Transmembrane helix</keyword>
<feature type="transmembrane region" description="Helical" evidence="1">
    <location>
        <begin position="224"/>
        <end position="251"/>
    </location>
</feature>
<sequence length="509" mass="57167">MVDRLDGLRHNAVVRRDNEDDDIRHLRTARTHGGKRLMTRRVDKRNLTVLAANGVSADMLRNAARFAFGYAAVANRVQKRGLAVVNVTHDGDNRRTGFELFRRVGFGSGAVGKHFFEGLCNAQFEFNAEVRRDQFAGVEVDLLIDRGRHAEHKELFDDLRRGFADALGEVFYRNGFRCDHRLLDHDGFGPADRLLAPALGATAARRGILVPILCAGCRFARNRFLVFCFLIVLARFYICALVGIVITDALFRTGSGSSRSCRRGTRAARCKSALTALRTRRVTALTTLRARRVSALSLRTRRVSALTALRTRRVSALTLLGTRRVSALTLLRTRCVSALSLLRTRRVAALTLLRARRISALTLLRTRRVTALTLLRTRRVAALLGCLRPARIALCNGVRFVSAGRGLLRRFRGGRLFRRFRLYRGFALFGGRGFFRRFNSDGSGIRFLCRGLFLLRSGLHGSRLSLLRLRLGRFGFLFRRFRFRLFLAGGGFLYGGFRLVVVPSAGMHG</sequence>
<protein>
    <submittedName>
        <fullName evidence="2">Uncharacterized protein</fullName>
    </submittedName>
</protein>
<organism evidence="2">
    <name type="scientific">bioreactor metagenome</name>
    <dbReference type="NCBI Taxonomy" id="1076179"/>
    <lineage>
        <taxon>unclassified sequences</taxon>
        <taxon>metagenomes</taxon>
        <taxon>ecological metagenomes</taxon>
    </lineage>
</organism>
<keyword evidence="1" id="KW-0472">Membrane</keyword>
<evidence type="ECO:0000313" key="2">
    <source>
        <dbReference type="EMBL" id="MPM56040.1"/>
    </source>
</evidence>
<dbReference type="EMBL" id="VSSQ01015552">
    <property type="protein sequence ID" value="MPM56040.1"/>
    <property type="molecule type" value="Genomic_DNA"/>
</dbReference>
<reference evidence="2" key="1">
    <citation type="submission" date="2019-08" db="EMBL/GenBank/DDBJ databases">
        <authorList>
            <person name="Kucharzyk K."/>
            <person name="Murdoch R.W."/>
            <person name="Higgins S."/>
            <person name="Loffler F."/>
        </authorList>
    </citation>
    <scope>NUCLEOTIDE SEQUENCE</scope>
</reference>
<name>A0A645ASF7_9ZZZZ</name>